<evidence type="ECO:0000256" key="2">
    <source>
        <dbReference type="SAM" id="SignalP"/>
    </source>
</evidence>
<dbReference type="KEGG" id="asip:AQUSIP_16700"/>
<keyword evidence="1 2" id="KW-0732">Signal</keyword>
<feature type="signal peptide" evidence="2">
    <location>
        <begin position="1"/>
        <end position="27"/>
    </location>
</feature>
<evidence type="ECO:0000313" key="4">
    <source>
        <dbReference type="EMBL" id="VVC76359.1"/>
    </source>
</evidence>
<dbReference type="SMART" id="SM00749">
    <property type="entry name" value="BON"/>
    <property type="match status" value="2"/>
</dbReference>
<evidence type="ECO:0000313" key="5">
    <source>
        <dbReference type="Proteomes" id="UP000324194"/>
    </source>
</evidence>
<name>A0A5E4PH73_9COXI</name>
<keyword evidence="5" id="KW-1185">Reference proteome</keyword>
<dbReference type="EMBL" id="LR699119">
    <property type="protein sequence ID" value="VVC76359.1"/>
    <property type="molecule type" value="Genomic_DNA"/>
</dbReference>
<evidence type="ECO:0000259" key="3">
    <source>
        <dbReference type="PROSITE" id="PS50914"/>
    </source>
</evidence>
<dbReference type="InterPro" id="IPR007055">
    <property type="entry name" value="BON_dom"/>
</dbReference>
<dbReference type="OrthoDB" id="9783990at2"/>
<dbReference type="Pfam" id="PF04972">
    <property type="entry name" value="BON"/>
    <property type="match status" value="2"/>
</dbReference>
<proteinExistence type="predicted"/>
<dbReference type="PROSITE" id="PS51257">
    <property type="entry name" value="PROKAR_LIPOPROTEIN"/>
    <property type="match status" value="1"/>
</dbReference>
<accession>A0A5E4PH73</accession>
<sequence length="193" mass="21183">MNKLYKQILVILSLALSLQGCIFVAGAAAGAAAIAVVYDHRTIEKTLQDTDISNKIADRIRKVPALRNESHIEVTVFNKVVLLSGETPNPSWKQQAEDIAKSVPDVTRVYNQITIQGPTSSLTRTSDSWITTKIKGLMLATEDLKSSSIKVLTENGVVYLMGIVTRQQADIAVDIARQVSGVQKVVKIFQYKK</sequence>
<dbReference type="PANTHER" id="PTHR34606:SF4">
    <property type="entry name" value="OUTER MEMBRANE LIPOPROTEIN DOLP"/>
    <property type="match status" value="1"/>
</dbReference>
<dbReference type="Proteomes" id="UP000324194">
    <property type="component" value="Chromosome 1"/>
</dbReference>
<dbReference type="AlphaFoldDB" id="A0A5E4PH73"/>
<dbReference type="PANTHER" id="PTHR34606">
    <property type="entry name" value="BON DOMAIN-CONTAINING PROTEIN"/>
    <property type="match status" value="1"/>
</dbReference>
<dbReference type="InterPro" id="IPR014004">
    <property type="entry name" value="Transpt-assoc_nodulatn_dom_bac"/>
</dbReference>
<evidence type="ECO:0000256" key="1">
    <source>
        <dbReference type="ARBA" id="ARBA00022729"/>
    </source>
</evidence>
<organism evidence="4 5">
    <name type="scientific">Aquicella siphonis</name>
    <dbReference type="NCBI Taxonomy" id="254247"/>
    <lineage>
        <taxon>Bacteria</taxon>
        <taxon>Pseudomonadati</taxon>
        <taxon>Pseudomonadota</taxon>
        <taxon>Gammaproteobacteria</taxon>
        <taxon>Legionellales</taxon>
        <taxon>Coxiellaceae</taxon>
        <taxon>Aquicella</taxon>
    </lineage>
</organism>
<feature type="domain" description="BON" evidence="3">
    <location>
        <begin position="48"/>
        <end position="117"/>
    </location>
</feature>
<dbReference type="Gene3D" id="3.30.1340.30">
    <property type="match status" value="1"/>
</dbReference>
<dbReference type="InterPro" id="IPR051686">
    <property type="entry name" value="Lipoprotein_DolP"/>
</dbReference>
<feature type="domain" description="BON" evidence="3">
    <location>
        <begin position="126"/>
        <end position="193"/>
    </location>
</feature>
<protein>
    <submittedName>
        <fullName evidence="4">Osmotically-inducible protein Y</fullName>
    </submittedName>
</protein>
<feature type="chain" id="PRO_5022856158" evidence="2">
    <location>
        <begin position="28"/>
        <end position="193"/>
    </location>
</feature>
<gene>
    <name evidence="4" type="primary">osmY_2</name>
    <name evidence="4" type="ORF">AQUSIP_16700</name>
</gene>
<dbReference type="RefSeq" id="WP_148339586.1">
    <property type="nucleotide sequence ID" value="NZ_LR699119.1"/>
</dbReference>
<dbReference type="PROSITE" id="PS50914">
    <property type="entry name" value="BON"/>
    <property type="match status" value="2"/>
</dbReference>
<reference evidence="4 5" key="1">
    <citation type="submission" date="2019-08" db="EMBL/GenBank/DDBJ databases">
        <authorList>
            <person name="Guy L."/>
        </authorList>
    </citation>
    <scope>NUCLEOTIDE SEQUENCE [LARGE SCALE GENOMIC DNA]</scope>
    <source>
        <strain evidence="4 5">SGT-108</strain>
    </source>
</reference>